<dbReference type="InterPro" id="IPR020843">
    <property type="entry name" value="ER"/>
</dbReference>
<name>A0A8J2TZX0_9MICO</name>
<dbReference type="SUPFAM" id="SSF50129">
    <property type="entry name" value="GroES-like"/>
    <property type="match status" value="1"/>
</dbReference>
<dbReference type="InterPro" id="IPR036291">
    <property type="entry name" value="NAD(P)-bd_dom_sf"/>
</dbReference>
<dbReference type="InterPro" id="IPR011032">
    <property type="entry name" value="GroES-like_sf"/>
</dbReference>
<dbReference type="Pfam" id="PF08240">
    <property type="entry name" value="ADH_N"/>
    <property type="match status" value="1"/>
</dbReference>
<dbReference type="CDD" id="cd05289">
    <property type="entry name" value="MDR_like_2"/>
    <property type="match status" value="1"/>
</dbReference>
<dbReference type="RefSeq" id="WP_229745159.1">
    <property type="nucleotide sequence ID" value="NZ_BMFY01000012.1"/>
</dbReference>
<dbReference type="PANTHER" id="PTHR11695:SF294">
    <property type="entry name" value="RETICULON-4-INTERACTING PROTEIN 1, MITOCHONDRIAL"/>
    <property type="match status" value="1"/>
</dbReference>
<dbReference type="Gene3D" id="3.90.180.10">
    <property type="entry name" value="Medium-chain alcohol dehydrogenases, catalytic domain"/>
    <property type="match status" value="1"/>
</dbReference>
<reference evidence="2" key="2">
    <citation type="submission" date="2020-09" db="EMBL/GenBank/DDBJ databases">
        <authorList>
            <person name="Sun Q."/>
            <person name="Zhou Y."/>
        </authorList>
    </citation>
    <scope>NUCLEOTIDE SEQUENCE</scope>
    <source>
        <strain evidence="2">CGMCC 1.12785</strain>
    </source>
</reference>
<dbReference type="Proteomes" id="UP000616114">
    <property type="component" value="Unassembled WGS sequence"/>
</dbReference>
<feature type="domain" description="Enoyl reductase (ER)" evidence="1">
    <location>
        <begin position="13"/>
        <end position="311"/>
    </location>
</feature>
<gene>
    <name evidence="2" type="ORF">GCM10011333_26410</name>
</gene>
<dbReference type="Gene3D" id="3.40.50.720">
    <property type="entry name" value="NAD(P)-binding Rossmann-like Domain"/>
    <property type="match status" value="1"/>
</dbReference>
<dbReference type="InterPro" id="IPR013154">
    <property type="entry name" value="ADH-like_N"/>
</dbReference>
<evidence type="ECO:0000313" key="2">
    <source>
        <dbReference type="EMBL" id="GGA22077.1"/>
    </source>
</evidence>
<reference evidence="2" key="1">
    <citation type="journal article" date="2014" name="Int. J. Syst. Evol. Microbiol.">
        <title>Complete genome sequence of Corynebacterium casei LMG S-19264T (=DSM 44701T), isolated from a smear-ripened cheese.</title>
        <authorList>
            <consortium name="US DOE Joint Genome Institute (JGI-PGF)"/>
            <person name="Walter F."/>
            <person name="Albersmeier A."/>
            <person name="Kalinowski J."/>
            <person name="Ruckert C."/>
        </authorList>
    </citation>
    <scope>NUCLEOTIDE SEQUENCE</scope>
    <source>
        <strain evidence="2">CGMCC 1.12785</strain>
    </source>
</reference>
<sequence>MRSMTAVAAQSWGPPDVLVPVRLPVPEPSTGEIRVRVHAAGINPTDLKSRATGGRMLWADPPVLGYDVSGTVDAVADGSVLHRPGDEVFGMPRFPYQAGAYAEFVTGPARHFAPKPATINHVEAASLPLASLTALHAVQDAARLVPGQRLLVCGAAGGVGQLAVQIAHLLGISVTASARGSRRSLCMQRGAEAFIPADEDGLPQVPGQFDCVLDPFGGARVERLLEYATPGGTVVSLIPRAFGPAERRADERGVRLLRVIVEPDGHGLTRIASWVDSGHLLPRVGADFPLVEAAAAHQALEEGRIDGKAVLIPVP</sequence>
<dbReference type="Pfam" id="PF13602">
    <property type="entry name" value="ADH_zinc_N_2"/>
    <property type="match status" value="1"/>
</dbReference>
<comment type="caution">
    <text evidence="2">The sequence shown here is derived from an EMBL/GenBank/DDBJ whole genome shotgun (WGS) entry which is preliminary data.</text>
</comment>
<accession>A0A8J2TZX0</accession>
<dbReference type="SUPFAM" id="SSF51735">
    <property type="entry name" value="NAD(P)-binding Rossmann-fold domains"/>
    <property type="match status" value="1"/>
</dbReference>
<dbReference type="GO" id="GO:0016491">
    <property type="term" value="F:oxidoreductase activity"/>
    <property type="evidence" value="ECO:0007669"/>
    <property type="project" value="InterPro"/>
</dbReference>
<dbReference type="SMART" id="SM00829">
    <property type="entry name" value="PKS_ER"/>
    <property type="match status" value="1"/>
</dbReference>
<dbReference type="PANTHER" id="PTHR11695">
    <property type="entry name" value="ALCOHOL DEHYDROGENASE RELATED"/>
    <property type="match status" value="1"/>
</dbReference>
<evidence type="ECO:0000259" key="1">
    <source>
        <dbReference type="SMART" id="SM00829"/>
    </source>
</evidence>
<evidence type="ECO:0000313" key="3">
    <source>
        <dbReference type="Proteomes" id="UP000616114"/>
    </source>
</evidence>
<organism evidence="2 3">
    <name type="scientific">Sediminivirga luteola</name>
    <dbReference type="NCBI Taxonomy" id="1774748"/>
    <lineage>
        <taxon>Bacteria</taxon>
        <taxon>Bacillati</taxon>
        <taxon>Actinomycetota</taxon>
        <taxon>Actinomycetes</taxon>
        <taxon>Micrococcales</taxon>
        <taxon>Brevibacteriaceae</taxon>
        <taxon>Sediminivirga</taxon>
    </lineage>
</organism>
<keyword evidence="3" id="KW-1185">Reference proteome</keyword>
<proteinExistence type="predicted"/>
<protein>
    <submittedName>
        <fullName evidence="2">NADPH:quinone reductase</fullName>
    </submittedName>
</protein>
<dbReference type="AlphaFoldDB" id="A0A8J2TZX0"/>
<dbReference type="InterPro" id="IPR050700">
    <property type="entry name" value="YIM1/Zinc_Alcohol_DH_Fams"/>
</dbReference>
<dbReference type="EMBL" id="BMFY01000012">
    <property type="protein sequence ID" value="GGA22077.1"/>
    <property type="molecule type" value="Genomic_DNA"/>
</dbReference>